<sequence length="324" mass="34080">MKKKLILMLCVAALTLSFASCGDTDKGSKDNESAASSASETVESAADVSEAETTEESAAEAESAAEVESKAEATESKADSDKPAASNEELTELLAKVKETTADSKNCEMTAKMNIDMVMTMSGTTTNMKTNTDMVSKTNGKNTHTTQTTTTDQGTGSPITETQDIYQAEDGNTYVTTDEGKTWTKTVGPATTLDADAFSNEVIGDEGAFKNATLEKDGDNYVITISLNDILENGGEVAESLFGMGGGGKAEGNMIMTIGSDYYPVSITMENIAFDMSELLSSLSSEDTGDISMDMTMNMTLNFSNWGGVSDDEVAVPEAALSAE</sequence>
<evidence type="ECO:0000313" key="3">
    <source>
        <dbReference type="EMBL" id="EXM40328.1"/>
    </source>
</evidence>
<feature type="compositionally biased region" description="Basic and acidic residues" evidence="1">
    <location>
        <begin position="23"/>
        <end position="32"/>
    </location>
</feature>
<feature type="compositionally biased region" description="Basic and acidic residues" evidence="1">
    <location>
        <begin position="67"/>
        <end position="82"/>
    </location>
</feature>
<feature type="region of interest" description="Disordered" evidence="1">
    <location>
        <begin position="137"/>
        <end position="159"/>
    </location>
</feature>
<feature type="signal peptide" evidence="2">
    <location>
        <begin position="1"/>
        <end position="19"/>
    </location>
</feature>
<accession>A0A011W0J1</accession>
<feature type="compositionally biased region" description="Acidic residues" evidence="1">
    <location>
        <begin position="49"/>
        <end position="65"/>
    </location>
</feature>
<dbReference type="EMBL" id="JEOB01000002">
    <property type="protein sequence ID" value="EXM40328.1"/>
    <property type="molecule type" value="Genomic_DNA"/>
</dbReference>
<evidence type="ECO:0000256" key="1">
    <source>
        <dbReference type="SAM" id="MobiDB-lite"/>
    </source>
</evidence>
<protein>
    <recommendedName>
        <fullName evidence="5">Lipoprotein</fullName>
    </recommendedName>
</protein>
<keyword evidence="2" id="KW-0732">Signal</keyword>
<proteinExistence type="predicted"/>
<dbReference type="OrthoDB" id="1820248at2"/>
<keyword evidence="4" id="KW-1185">Reference proteome</keyword>
<dbReference type="Proteomes" id="UP000021369">
    <property type="component" value="Unassembled WGS sequence"/>
</dbReference>
<dbReference type="AlphaFoldDB" id="A0A011W0J1"/>
<dbReference type="PATRIC" id="fig|1341156.4.peg.1323"/>
<feature type="compositionally biased region" description="Low complexity" evidence="1">
    <location>
        <begin position="137"/>
        <end position="155"/>
    </location>
</feature>
<gene>
    <name evidence="3" type="ORF">RASY3_10115</name>
</gene>
<dbReference type="Pfam" id="PF20316">
    <property type="entry name" value="DUF6612"/>
    <property type="match status" value="1"/>
</dbReference>
<feature type="region of interest" description="Disordered" evidence="1">
    <location>
        <begin position="22"/>
        <end position="87"/>
    </location>
</feature>
<dbReference type="InterPro" id="IPR046720">
    <property type="entry name" value="DUF6612"/>
</dbReference>
<feature type="compositionally biased region" description="Low complexity" evidence="1">
    <location>
        <begin position="33"/>
        <end position="48"/>
    </location>
</feature>
<evidence type="ECO:0008006" key="5">
    <source>
        <dbReference type="Google" id="ProtNLM"/>
    </source>
</evidence>
<feature type="chain" id="PRO_5039690571" description="Lipoprotein" evidence="2">
    <location>
        <begin position="20"/>
        <end position="324"/>
    </location>
</feature>
<dbReference type="PROSITE" id="PS51257">
    <property type="entry name" value="PROKAR_LIPOPROTEIN"/>
    <property type="match status" value="1"/>
</dbReference>
<dbReference type="RefSeq" id="WP_037287529.1">
    <property type="nucleotide sequence ID" value="NZ_JEOB01000002.1"/>
</dbReference>
<evidence type="ECO:0000256" key="2">
    <source>
        <dbReference type="SAM" id="SignalP"/>
    </source>
</evidence>
<reference evidence="3 4" key="1">
    <citation type="submission" date="2013-06" db="EMBL/GenBank/DDBJ databases">
        <title>Rumen cellulosomics: divergent fiber-degrading strategies revealed by comparative genome-wide analysis of six Ruminococcal strains.</title>
        <authorList>
            <person name="Dassa B."/>
            <person name="Borovok I."/>
            <person name="Lamed R."/>
            <person name="Flint H."/>
            <person name="Yeoman C.J."/>
            <person name="White B."/>
            <person name="Bayer E.A."/>
        </authorList>
    </citation>
    <scope>NUCLEOTIDE SEQUENCE [LARGE SCALE GENOMIC DNA]</scope>
    <source>
        <strain evidence="3 4">SY3</strain>
    </source>
</reference>
<name>A0A011W0J1_RUMAL</name>
<evidence type="ECO:0000313" key="4">
    <source>
        <dbReference type="Proteomes" id="UP000021369"/>
    </source>
</evidence>
<organism evidence="3 4">
    <name type="scientific">Ruminococcus albus SY3</name>
    <dbReference type="NCBI Taxonomy" id="1341156"/>
    <lineage>
        <taxon>Bacteria</taxon>
        <taxon>Bacillati</taxon>
        <taxon>Bacillota</taxon>
        <taxon>Clostridia</taxon>
        <taxon>Eubacteriales</taxon>
        <taxon>Oscillospiraceae</taxon>
        <taxon>Ruminococcus</taxon>
    </lineage>
</organism>
<comment type="caution">
    <text evidence="3">The sequence shown here is derived from an EMBL/GenBank/DDBJ whole genome shotgun (WGS) entry which is preliminary data.</text>
</comment>